<dbReference type="GO" id="GO:0009103">
    <property type="term" value="P:lipopolysaccharide biosynthetic process"/>
    <property type="evidence" value="ECO:0007669"/>
    <property type="project" value="UniProtKB-ARBA"/>
</dbReference>
<accession>A0A0L6JVK4</accession>
<dbReference type="OrthoDB" id="8933800at2"/>
<feature type="transmembrane region" description="Helical" evidence="8">
    <location>
        <begin position="335"/>
        <end position="354"/>
    </location>
</feature>
<organism evidence="10 11">
    <name type="scientific">Pseudobacteroides cellulosolvens ATCC 35603 = DSM 2933</name>
    <dbReference type="NCBI Taxonomy" id="398512"/>
    <lineage>
        <taxon>Bacteria</taxon>
        <taxon>Bacillati</taxon>
        <taxon>Bacillota</taxon>
        <taxon>Clostridia</taxon>
        <taxon>Eubacteriales</taxon>
        <taxon>Oscillospiraceae</taxon>
        <taxon>Pseudobacteroides</taxon>
    </lineage>
</organism>
<proteinExistence type="predicted"/>
<keyword evidence="11" id="KW-1185">Reference proteome</keyword>
<dbReference type="RefSeq" id="WP_036943524.1">
    <property type="nucleotide sequence ID" value="NZ_JQKC01000022.1"/>
</dbReference>
<keyword evidence="5 8" id="KW-0812">Transmembrane</keyword>
<evidence type="ECO:0000256" key="7">
    <source>
        <dbReference type="ARBA" id="ARBA00023136"/>
    </source>
</evidence>
<sequence>MTDSQKQETELENKAAIDPLNMPSKKNKFHGALHKYIGKNIFDIAVLVVLLVFMLFQLGSYPGWFDAVVEHMIHPQVNNVLDGTPMKEMTWKWTDMHQHGGGASPVYGWPVWLGLKIFGLSLFGVRIFTTLIAFFSIVLLYFSTKKLFENKFALVFVVLLATSPWYLINSRSGGIVGFGFTLVTLALSLLIFMLKKQNSLIIAFLAGISIGFLPYGHASTRAFAPLIIAFVIICFFIKKIRFVPLVSFIMGCFLLFLPQINTLDDSLKVYFYARGESLSVIARDNPEKKLDFNVVKEKLGTNIELTAKQMLTLNSPDSSYLWPNIANSYNKIDTILYPKFLMPFMVIGLLLLVINMIKRKNIFYCIPIMVFFVSLSPSLMSGIGLPNPSRDYLACLPIYFFIAYSFYFIGDFIYKKSYIKLGKKPVTISITFLVLISSVCSYQLLNFFTLEKGTYDEKKTYSNCVIPFVNNYLERKPEATIVIHEYAPFDVYGYVGLRWSGGSQFEKLLKDRKIILLRQENAEEIKNLINNKAIDLVVSNQYETVEKLFPTLSRRNKQDMNDNSITFRAYYLK</sequence>
<keyword evidence="4" id="KW-0808">Transferase</keyword>
<dbReference type="InterPro" id="IPR038731">
    <property type="entry name" value="RgtA/B/C-like"/>
</dbReference>
<evidence type="ECO:0000259" key="9">
    <source>
        <dbReference type="Pfam" id="PF13231"/>
    </source>
</evidence>
<dbReference type="PANTHER" id="PTHR33908">
    <property type="entry name" value="MANNOSYLTRANSFERASE YKCB-RELATED"/>
    <property type="match status" value="1"/>
</dbReference>
<keyword evidence="2" id="KW-1003">Cell membrane</keyword>
<feature type="transmembrane region" description="Helical" evidence="8">
    <location>
        <begin position="361"/>
        <end position="384"/>
    </location>
</feature>
<evidence type="ECO:0000256" key="4">
    <source>
        <dbReference type="ARBA" id="ARBA00022679"/>
    </source>
</evidence>
<dbReference type="Pfam" id="PF13231">
    <property type="entry name" value="PMT_2"/>
    <property type="match status" value="1"/>
</dbReference>
<dbReference type="STRING" id="398512.Bccel_5173"/>
<feature type="transmembrane region" description="Helical" evidence="8">
    <location>
        <begin position="152"/>
        <end position="168"/>
    </location>
</feature>
<protein>
    <recommendedName>
        <fullName evidence="9">Glycosyltransferase RgtA/B/C/D-like domain-containing protein</fullName>
    </recommendedName>
</protein>
<evidence type="ECO:0000256" key="8">
    <source>
        <dbReference type="SAM" id="Phobius"/>
    </source>
</evidence>
<feature type="transmembrane region" description="Helical" evidence="8">
    <location>
        <begin position="36"/>
        <end position="56"/>
    </location>
</feature>
<evidence type="ECO:0000256" key="3">
    <source>
        <dbReference type="ARBA" id="ARBA00022676"/>
    </source>
</evidence>
<keyword evidence="6 8" id="KW-1133">Transmembrane helix</keyword>
<dbReference type="InterPro" id="IPR050297">
    <property type="entry name" value="LipidA_mod_glycosyltrf_83"/>
</dbReference>
<evidence type="ECO:0000313" key="10">
    <source>
        <dbReference type="EMBL" id="KNY29896.1"/>
    </source>
</evidence>
<evidence type="ECO:0000256" key="1">
    <source>
        <dbReference type="ARBA" id="ARBA00004651"/>
    </source>
</evidence>
<dbReference type="EMBL" id="LGTC01000001">
    <property type="protein sequence ID" value="KNY29896.1"/>
    <property type="molecule type" value="Genomic_DNA"/>
</dbReference>
<feature type="transmembrane region" description="Helical" evidence="8">
    <location>
        <begin position="117"/>
        <end position="140"/>
    </location>
</feature>
<keyword evidence="3" id="KW-0328">Glycosyltransferase</keyword>
<dbReference type="AlphaFoldDB" id="A0A0L6JVK4"/>
<reference evidence="11" key="1">
    <citation type="submission" date="2015-07" db="EMBL/GenBank/DDBJ databases">
        <title>Near-Complete Genome Sequence of the Cellulolytic Bacterium Bacteroides (Pseudobacteroides) cellulosolvens ATCC 35603.</title>
        <authorList>
            <person name="Dassa B."/>
            <person name="Utturkar S.M."/>
            <person name="Klingeman D.M."/>
            <person name="Hurt R.A."/>
            <person name="Keller M."/>
            <person name="Xu J."/>
            <person name="Reddy Y.H.K."/>
            <person name="Borovok I."/>
            <person name="Grinberg I.R."/>
            <person name="Lamed R."/>
            <person name="Zhivin O."/>
            <person name="Bayer E.A."/>
            <person name="Brown S.D."/>
        </authorList>
    </citation>
    <scope>NUCLEOTIDE SEQUENCE [LARGE SCALE GENOMIC DNA]</scope>
    <source>
        <strain evidence="11">DSM 2933</strain>
    </source>
</reference>
<feature type="transmembrane region" description="Helical" evidence="8">
    <location>
        <begin position="222"/>
        <end position="237"/>
    </location>
</feature>
<keyword evidence="7 8" id="KW-0472">Membrane</keyword>
<feature type="transmembrane region" description="Helical" evidence="8">
    <location>
        <begin position="174"/>
        <end position="192"/>
    </location>
</feature>
<dbReference type="PANTHER" id="PTHR33908:SF11">
    <property type="entry name" value="MEMBRANE PROTEIN"/>
    <property type="match status" value="1"/>
</dbReference>
<feature type="domain" description="Glycosyltransferase RgtA/B/C/D-like" evidence="9">
    <location>
        <begin position="104"/>
        <end position="257"/>
    </location>
</feature>
<dbReference type="Proteomes" id="UP000036923">
    <property type="component" value="Unassembled WGS sequence"/>
</dbReference>
<evidence type="ECO:0000313" key="11">
    <source>
        <dbReference type="Proteomes" id="UP000036923"/>
    </source>
</evidence>
<feature type="transmembrane region" description="Helical" evidence="8">
    <location>
        <begin position="396"/>
        <end position="414"/>
    </location>
</feature>
<dbReference type="GO" id="GO:0016763">
    <property type="term" value="F:pentosyltransferase activity"/>
    <property type="evidence" value="ECO:0007669"/>
    <property type="project" value="TreeGrafter"/>
</dbReference>
<dbReference type="GO" id="GO:0005886">
    <property type="term" value="C:plasma membrane"/>
    <property type="evidence" value="ECO:0007669"/>
    <property type="project" value="UniProtKB-SubCell"/>
</dbReference>
<feature type="transmembrane region" description="Helical" evidence="8">
    <location>
        <begin position="242"/>
        <end position="260"/>
    </location>
</feature>
<name>A0A0L6JVK4_9FIRM</name>
<comment type="subcellular location">
    <subcellularLocation>
        <location evidence="1">Cell membrane</location>
        <topology evidence="1">Multi-pass membrane protein</topology>
    </subcellularLocation>
</comment>
<evidence type="ECO:0000256" key="6">
    <source>
        <dbReference type="ARBA" id="ARBA00022989"/>
    </source>
</evidence>
<gene>
    <name evidence="10" type="ORF">Bccel_5173</name>
</gene>
<feature type="transmembrane region" description="Helical" evidence="8">
    <location>
        <begin position="426"/>
        <end position="445"/>
    </location>
</feature>
<evidence type="ECO:0000256" key="2">
    <source>
        <dbReference type="ARBA" id="ARBA00022475"/>
    </source>
</evidence>
<feature type="transmembrane region" description="Helical" evidence="8">
    <location>
        <begin position="199"/>
        <end position="216"/>
    </location>
</feature>
<evidence type="ECO:0000256" key="5">
    <source>
        <dbReference type="ARBA" id="ARBA00022692"/>
    </source>
</evidence>
<comment type="caution">
    <text evidence="10">The sequence shown here is derived from an EMBL/GenBank/DDBJ whole genome shotgun (WGS) entry which is preliminary data.</text>
</comment>